<feature type="domain" description="GIY-YIG" evidence="1">
    <location>
        <begin position="1"/>
        <end position="100"/>
    </location>
</feature>
<evidence type="ECO:0000313" key="2">
    <source>
        <dbReference type="EMBL" id="QHT03281.1"/>
    </source>
</evidence>
<dbReference type="Gene3D" id="3.40.1440.10">
    <property type="entry name" value="GIY-YIG endonuclease"/>
    <property type="match status" value="1"/>
</dbReference>
<proteinExistence type="predicted"/>
<evidence type="ECO:0000259" key="1">
    <source>
        <dbReference type="PROSITE" id="PS50164"/>
    </source>
</evidence>
<dbReference type="Pfam" id="PF01541">
    <property type="entry name" value="GIY-YIG"/>
    <property type="match status" value="1"/>
</dbReference>
<protein>
    <recommendedName>
        <fullName evidence="1">GIY-YIG domain-containing protein</fullName>
    </recommendedName>
</protein>
<dbReference type="SUPFAM" id="SSF82771">
    <property type="entry name" value="GIY-YIG endonuclease"/>
    <property type="match status" value="1"/>
</dbReference>
<dbReference type="PROSITE" id="PS50164">
    <property type="entry name" value="GIY_YIG"/>
    <property type="match status" value="1"/>
</dbReference>
<accession>A0A6C0CFR9</accession>
<dbReference type="EMBL" id="MN739408">
    <property type="protein sequence ID" value="QHT03281.1"/>
    <property type="molecule type" value="Genomic_DNA"/>
</dbReference>
<dbReference type="AlphaFoldDB" id="A0A6C0CFR9"/>
<dbReference type="InterPro" id="IPR035901">
    <property type="entry name" value="GIY-YIG_endonuc_sf"/>
</dbReference>
<sequence length="286" mass="33851">MVHWVYILECDWHRTYVGETTRLFRRFWEHNSGRGGVNTCRFTPRNIVALYKVQTIGRFLRYNESVTQQLTIPDNDEDYSYYRKQDLMYFDSDHEGIYNHLDAENAMVHCLAMHKPGDWHRIRGGKYTHNIVYSRPNIPELLNLPLCYCGYPCDIKKNKEKGYLFFRCAKKNMWDGFRDVFDVIDEPCKFYQEYTVDSKFRAQAIKERKEVAKHCGNIVANSTWLGHMDECEDNTCVLCQSETYKPIVYDDIERNVCTRCFFGRYGEVEALCKPKATKSIATSWFS</sequence>
<dbReference type="InterPro" id="IPR000305">
    <property type="entry name" value="GIY-YIG_endonuc"/>
</dbReference>
<organism evidence="2">
    <name type="scientific">viral metagenome</name>
    <dbReference type="NCBI Taxonomy" id="1070528"/>
    <lineage>
        <taxon>unclassified sequences</taxon>
        <taxon>metagenomes</taxon>
        <taxon>organismal metagenomes</taxon>
    </lineage>
</organism>
<name>A0A6C0CFR9_9ZZZZ</name>
<reference evidence="2" key="1">
    <citation type="journal article" date="2020" name="Nature">
        <title>Giant virus diversity and host interactions through global metagenomics.</title>
        <authorList>
            <person name="Schulz F."/>
            <person name="Roux S."/>
            <person name="Paez-Espino D."/>
            <person name="Jungbluth S."/>
            <person name="Walsh D.A."/>
            <person name="Denef V.J."/>
            <person name="McMahon K.D."/>
            <person name="Konstantinidis K.T."/>
            <person name="Eloe-Fadrosh E.A."/>
            <person name="Kyrpides N.C."/>
            <person name="Woyke T."/>
        </authorList>
    </citation>
    <scope>NUCLEOTIDE SEQUENCE</scope>
    <source>
        <strain evidence="2">GVMAG-M-3300020728-1</strain>
    </source>
</reference>